<feature type="domain" description="Nitroreductase" evidence="4">
    <location>
        <begin position="27"/>
        <end position="192"/>
    </location>
</feature>
<keyword evidence="1" id="KW-0285">Flavoprotein</keyword>
<dbReference type="InterPro" id="IPR000415">
    <property type="entry name" value="Nitroreductase-like"/>
</dbReference>
<dbReference type="EMBL" id="CP117812">
    <property type="protein sequence ID" value="WDE97904.1"/>
    <property type="molecule type" value="Genomic_DNA"/>
</dbReference>
<dbReference type="Pfam" id="PF00881">
    <property type="entry name" value="Nitroreductase"/>
    <property type="match status" value="1"/>
</dbReference>
<dbReference type="InterPro" id="IPR029479">
    <property type="entry name" value="Nitroreductase"/>
</dbReference>
<accession>A0ABY7VX95</accession>
<evidence type="ECO:0000313" key="5">
    <source>
        <dbReference type="EMBL" id="WDE97904.1"/>
    </source>
</evidence>
<dbReference type="PANTHER" id="PTHR23026">
    <property type="entry name" value="NADPH NITROREDUCTASE"/>
    <property type="match status" value="1"/>
</dbReference>
<dbReference type="NCBIfam" id="TIGR02476">
    <property type="entry name" value="BluB"/>
    <property type="match status" value="1"/>
</dbReference>
<dbReference type="CDD" id="cd02145">
    <property type="entry name" value="BluB"/>
    <property type="match status" value="1"/>
</dbReference>
<dbReference type="PANTHER" id="PTHR23026:SF90">
    <property type="entry name" value="IODOTYROSINE DEIODINASE 1"/>
    <property type="match status" value="1"/>
</dbReference>
<protein>
    <submittedName>
        <fullName evidence="5">5,6-dimethylbenzimidazole synthase</fullName>
        <ecNumber evidence="5">1.13.11.79</ecNumber>
    </submittedName>
</protein>
<keyword evidence="3 5" id="KW-0560">Oxidoreductase</keyword>
<dbReference type="Proteomes" id="UP001214250">
    <property type="component" value="Chromosome 2"/>
</dbReference>
<dbReference type="Gene3D" id="3.40.109.10">
    <property type="entry name" value="NADH Oxidase"/>
    <property type="match status" value="1"/>
</dbReference>
<dbReference type="InterPro" id="IPR012825">
    <property type="entry name" value="BluB"/>
</dbReference>
<evidence type="ECO:0000259" key="4">
    <source>
        <dbReference type="Pfam" id="PF00881"/>
    </source>
</evidence>
<dbReference type="InterPro" id="IPR050627">
    <property type="entry name" value="Nitroreductase/BluB"/>
</dbReference>
<evidence type="ECO:0000256" key="2">
    <source>
        <dbReference type="ARBA" id="ARBA00022643"/>
    </source>
</evidence>
<dbReference type="GO" id="GO:0102919">
    <property type="term" value="F:5,6-dimethylbenzimidazole synthase activity"/>
    <property type="evidence" value="ECO:0007669"/>
    <property type="project" value="UniProtKB-EC"/>
</dbReference>
<keyword evidence="6" id="KW-1185">Reference proteome</keyword>
<dbReference type="EC" id="1.13.11.79" evidence="5"/>
<reference evidence="5 6" key="1">
    <citation type="submission" date="2023-02" db="EMBL/GenBank/DDBJ databases">
        <title>Genome sequence of Lentisphaera profundi SAORIC-696.</title>
        <authorList>
            <person name="Kim e."/>
            <person name="Cho J.-C."/>
            <person name="Choi A."/>
            <person name="Kang I."/>
        </authorList>
    </citation>
    <scope>NUCLEOTIDE SEQUENCE [LARGE SCALE GENOMIC DNA]</scope>
    <source>
        <strain evidence="5 6">SAORIC-696</strain>
    </source>
</reference>
<gene>
    <name evidence="5" type="primary">bluB</name>
    <name evidence="5" type="ORF">PQO03_18930</name>
</gene>
<dbReference type="SUPFAM" id="SSF55469">
    <property type="entry name" value="FMN-dependent nitroreductase-like"/>
    <property type="match status" value="1"/>
</dbReference>
<sequence length="222" mass="25491">MSSLITMKESMPFNEQEKESFYRLLNARRDVRSGFLDKAVPDNVLQNILAAAHEAPSVGFLQPWNFIIIRSQATKQKIKEAYLQAKETEAELFSGARKDLYESLKLEGILEAPLNICVTCDRKRDDNNQLGRSTQGEMDIYSTVCAIQNMWLAARIEDVGMGWVSILEPMQIRKTLDIPDSVEIVAYLCLGYVDEFKDSPELETKGWNKRLDLEDLVRYETW</sequence>
<proteinExistence type="predicted"/>
<name>A0ABY7VX95_9BACT</name>
<evidence type="ECO:0000256" key="3">
    <source>
        <dbReference type="ARBA" id="ARBA00023002"/>
    </source>
</evidence>
<dbReference type="RefSeq" id="WP_274152576.1">
    <property type="nucleotide sequence ID" value="NZ_CP117812.1"/>
</dbReference>
<keyword evidence="2" id="KW-0288">FMN</keyword>
<evidence type="ECO:0000256" key="1">
    <source>
        <dbReference type="ARBA" id="ARBA00022630"/>
    </source>
</evidence>
<organism evidence="5 6">
    <name type="scientific">Lentisphaera profundi</name>
    <dbReference type="NCBI Taxonomy" id="1658616"/>
    <lineage>
        <taxon>Bacteria</taxon>
        <taxon>Pseudomonadati</taxon>
        <taxon>Lentisphaerota</taxon>
        <taxon>Lentisphaeria</taxon>
        <taxon>Lentisphaerales</taxon>
        <taxon>Lentisphaeraceae</taxon>
        <taxon>Lentisphaera</taxon>
    </lineage>
</organism>
<evidence type="ECO:0000313" key="6">
    <source>
        <dbReference type="Proteomes" id="UP001214250"/>
    </source>
</evidence>